<comment type="caution">
    <text evidence="1">The sequence shown here is derived from an EMBL/GenBank/DDBJ whole genome shotgun (WGS) entry which is preliminary data.</text>
</comment>
<sequence length="57" mass="6663">MNTNYVVDEAIGMIEGACLAIEEHGWLCSDGHWLTEEELEKWTDEMFIEAYHLIYGR</sequence>
<name>A0A8J6J8M0_9FIRM</name>
<reference evidence="1" key="1">
    <citation type="submission" date="2020-08" db="EMBL/GenBank/DDBJ databases">
        <title>Genome public.</title>
        <authorList>
            <person name="Liu C."/>
            <person name="Sun Q."/>
        </authorList>
    </citation>
    <scope>NUCLEOTIDE SEQUENCE</scope>
    <source>
        <strain evidence="1">NSJ-23</strain>
    </source>
</reference>
<accession>A0A8J6J8M0</accession>
<protein>
    <submittedName>
        <fullName evidence="1">Uncharacterized protein</fullName>
    </submittedName>
</protein>
<gene>
    <name evidence="1" type="ORF">H8S11_03675</name>
</gene>
<organism evidence="1 2">
    <name type="scientific">Flintibacter hominis</name>
    <dbReference type="NCBI Taxonomy" id="2763048"/>
    <lineage>
        <taxon>Bacteria</taxon>
        <taxon>Bacillati</taxon>
        <taxon>Bacillota</taxon>
        <taxon>Clostridia</taxon>
        <taxon>Eubacteriales</taxon>
        <taxon>Flintibacter</taxon>
    </lineage>
</organism>
<dbReference type="AlphaFoldDB" id="A0A8J6J8M0"/>
<evidence type="ECO:0000313" key="1">
    <source>
        <dbReference type="EMBL" id="MBC5721918.1"/>
    </source>
</evidence>
<dbReference type="EMBL" id="JACOPO010000002">
    <property type="protein sequence ID" value="MBC5721918.1"/>
    <property type="molecule type" value="Genomic_DNA"/>
</dbReference>
<dbReference type="Proteomes" id="UP000628736">
    <property type="component" value="Unassembled WGS sequence"/>
</dbReference>
<proteinExistence type="predicted"/>
<keyword evidence="2" id="KW-1185">Reference proteome</keyword>
<dbReference type="RefSeq" id="WP_186852232.1">
    <property type="nucleotide sequence ID" value="NZ_JACOPO010000002.1"/>
</dbReference>
<evidence type="ECO:0000313" key="2">
    <source>
        <dbReference type="Proteomes" id="UP000628736"/>
    </source>
</evidence>